<dbReference type="InterPro" id="IPR050410">
    <property type="entry name" value="CCR4/nocturin_mRNA_transcr"/>
</dbReference>
<evidence type="ECO:0000313" key="2">
    <source>
        <dbReference type="EMBL" id="CAE0685134.1"/>
    </source>
</evidence>
<dbReference type="GO" id="GO:0000175">
    <property type="term" value="F:3'-5'-RNA exonuclease activity"/>
    <property type="evidence" value="ECO:0007669"/>
    <property type="project" value="TreeGrafter"/>
</dbReference>
<accession>A0A7S3ZJE9</accession>
<name>A0A7S3ZJE9_9STRA</name>
<dbReference type="InterPro" id="IPR005135">
    <property type="entry name" value="Endo/exonuclease/phosphatase"/>
</dbReference>
<dbReference type="AlphaFoldDB" id="A0A7S3ZJE9"/>
<reference evidence="2" key="1">
    <citation type="submission" date="2021-01" db="EMBL/GenBank/DDBJ databases">
        <authorList>
            <person name="Corre E."/>
            <person name="Pelletier E."/>
            <person name="Niang G."/>
            <person name="Scheremetjew M."/>
            <person name="Finn R."/>
            <person name="Kale V."/>
            <person name="Holt S."/>
            <person name="Cochrane G."/>
            <person name="Meng A."/>
            <person name="Brown T."/>
            <person name="Cohen L."/>
        </authorList>
    </citation>
    <scope>NUCLEOTIDE SEQUENCE</scope>
    <source>
        <strain evidence="2">CCMP1756</strain>
    </source>
</reference>
<dbReference type="OrthoDB" id="2866996at2759"/>
<evidence type="ECO:0000259" key="1">
    <source>
        <dbReference type="Pfam" id="PF03372"/>
    </source>
</evidence>
<dbReference type="EMBL" id="HBIW01000679">
    <property type="protein sequence ID" value="CAE0685134.1"/>
    <property type="molecule type" value="Transcribed_RNA"/>
</dbReference>
<dbReference type="Gene3D" id="3.60.10.10">
    <property type="entry name" value="Endonuclease/exonuclease/phosphatase"/>
    <property type="match status" value="1"/>
</dbReference>
<reference evidence="3" key="2">
    <citation type="submission" date="2021-11" db="EMBL/GenBank/DDBJ databases">
        <authorList>
            <consortium name="Genoscope - CEA"/>
            <person name="William W."/>
        </authorList>
    </citation>
    <scope>NUCLEOTIDE SEQUENCE</scope>
</reference>
<organism evidence="2">
    <name type="scientific">Pelagomonas calceolata</name>
    <dbReference type="NCBI Taxonomy" id="35677"/>
    <lineage>
        <taxon>Eukaryota</taxon>
        <taxon>Sar</taxon>
        <taxon>Stramenopiles</taxon>
        <taxon>Ochrophyta</taxon>
        <taxon>Pelagophyceae</taxon>
        <taxon>Pelagomonadales</taxon>
        <taxon>Pelagomonadaceae</taxon>
        <taxon>Pelagomonas</taxon>
    </lineage>
</organism>
<dbReference type="EMBL" id="CAKKNE010000005">
    <property type="protein sequence ID" value="CAH0376918.1"/>
    <property type="molecule type" value="Genomic_DNA"/>
</dbReference>
<gene>
    <name evidence="2" type="ORF">PCAL00307_LOCUS568</name>
    <name evidence="3" type="ORF">PECAL_5P15150</name>
</gene>
<dbReference type="Proteomes" id="UP000789595">
    <property type="component" value="Unassembled WGS sequence"/>
</dbReference>
<evidence type="ECO:0000313" key="4">
    <source>
        <dbReference type="Proteomes" id="UP000789595"/>
    </source>
</evidence>
<sequence>MLLLAGRARGLAALRVGPVGARRVKAVALGGAALMATQQKEADCAAGQNLRVASYNVLSSKLCEPGYFIKCAKENLDPPTRLKRVQALLETETKKNAVVCLQEVSREWSGDLHAFFARQGYQFTTGLYGNPFNGYMGVALAWPQDKYDLVTIDCARLSDDVQEARQKWEKREEITGIRKLASNLKIRLKNVVSALTSSLEYERPPFDGWKEARKKHNVLVTATLQPKKGGDAFCVGTYHMPCLFGSVDKERVMVIHASLAAARVKKVAAGKRYVLCGDFNIKPYDACYQLLTQGSLSGEFADRTPTKPDGDVVAGNFSSSVDPPLKSAYVLANGKEPDFTNFAYTKPMGDAMDAFVETLDYVFLGPGWAVNSVLDTVPASAIDRSKPYPTSTQPSDHCMIAADLQMV</sequence>
<dbReference type="Pfam" id="PF03372">
    <property type="entry name" value="Exo_endo_phos"/>
    <property type="match status" value="1"/>
</dbReference>
<keyword evidence="4" id="KW-1185">Reference proteome</keyword>
<dbReference type="PANTHER" id="PTHR12121:SF101">
    <property type="entry name" value="ENDONUCLEASE_EXONUCLEASE_PHOSPHATASE DOMAIN-CONTAINING PROTEIN"/>
    <property type="match status" value="1"/>
</dbReference>
<proteinExistence type="predicted"/>
<evidence type="ECO:0000313" key="3">
    <source>
        <dbReference type="EMBL" id="CAH0376918.1"/>
    </source>
</evidence>
<feature type="domain" description="Endonuclease/exonuclease/phosphatase" evidence="1">
    <location>
        <begin position="53"/>
        <end position="397"/>
    </location>
</feature>
<dbReference type="InterPro" id="IPR036691">
    <property type="entry name" value="Endo/exonu/phosph_ase_sf"/>
</dbReference>
<protein>
    <recommendedName>
        <fullName evidence="1">Endonuclease/exonuclease/phosphatase domain-containing protein</fullName>
    </recommendedName>
</protein>
<dbReference type="SUPFAM" id="SSF56219">
    <property type="entry name" value="DNase I-like"/>
    <property type="match status" value="1"/>
</dbReference>
<dbReference type="PANTHER" id="PTHR12121">
    <property type="entry name" value="CARBON CATABOLITE REPRESSOR PROTEIN 4"/>
    <property type="match status" value="1"/>
</dbReference>